<feature type="chain" id="PRO_5007867003" evidence="2">
    <location>
        <begin position="25"/>
        <end position="349"/>
    </location>
</feature>
<keyword evidence="2" id="KW-0732">Signal</keyword>
<evidence type="ECO:0000313" key="4">
    <source>
        <dbReference type="Proteomes" id="UP000076727"/>
    </source>
</evidence>
<protein>
    <submittedName>
        <fullName evidence="3">Uncharacterized protein</fullName>
    </submittedName>
</protein>
<feature type="region of interest" description="Disordered" evidence="1">
    <location>
        <begin position="53"/>
        <end position="79"/>
    </location>
</feature>
<name>A0A165TD48_9APHY</name>
<dbReference type="Proteomes" id="UP000076727">
    <property type="component" value="Unassembled WGS sequence"/>
</dbReference>
<feature type="compositionally biased region" description="Pro residues" evidence="1">
    <location>
        <begin position="263"/>
        <end position="279"/>
    </location>
</feature>
<proteinExistence type="predicted"/>
<gene>
    <name evidence="3" type="ORF">DAEQUDRAFT_461549</name>
</gene>
<sequence>MRLTPSSSLLIATLALSSSSSSLAAPTDGDVNGLSTSSSMHGIHARDSVTLHVGDGGVNLNTQNTDAQPGPDHGSHNAHDKRLDLGAALEGVPILGPALSPLIPMLEPIFNALGLGDGKSGGPSALLALTPSQVSQVQQAVAQAIISAGPSNVTGITSNLPVPALPTSALGSVASNVPMGRRDDYDYSGGNMTSTNCSSMPNSSGASSTWSPVSTFAAFSVPSDVPLDSPGPADIAAPSGLPVSPPTGSLPVGGANPLSPSLPANPPNTPVAPPIPVGPAPSGSSSFSSAGTAPTATADMFDAMNNTTPPLFMSSTAVANSSSTAYYDSSSATSSVDATSSYPSSTASF</sequence>
<dbReference type="EMBL" id="KV429037">
    <property type="protein sequence ID" value="KZT73264.1"/>
    <property type="molecule type" value="Genomic_DNA"/>
</dbReference>
<feature type="compositionally biased region" description="Low complexity" evidence="1">
    <location>
        <begin position="323"/>
        <end position="342"/>
    </location>
</feature>
<feature type="compositionally biased region" description="Low complexity" evidence="1">
    <location>
        <begin position="280"/>
        <end position="293"/>
    </location>
</feature>
<dbReference type="OrthoDB" id="10618923at2759"/>
<reference evidence="3 4" key="1">
    <citation type="journal article" date="2016" name="Mol. Biol. Evol.">
        <title>Comparative Genomics of Early-Diverging Mushroom-Forming Fungi Provides Insights into the Origins of Lignocellulose Decay Capabilities.</title>
        <authorList>
            <person name="Nagy L.G."/>
            <person name="Riley R."/>
            <person name="Tritt A."/>
            <person name="Adam C."/>
            <person name="Daum C."/>
            <person name="Floudas D."/>
            <person name="Sun H."/>
            <person name="Yadav J.S."/>
            <person name="Pangilinan J."/>
            <person name="Larsson K.H."/>
            <person name="Matsuura K."/>
            <person name="Barry K."/>
            <person name="Labutti K."/>
            <person name="Kuo R."/>
            <person name="Ohm R.A."/>
            <person name="Bhattacharya S.S."/>
            <person name="Shirouzu T."/>
            <person name="Yoshinaga Y."/>
            <person name="Martin F.M."/>
            <person name="Grigoriev I.V."/>
            <person name="Hibbett D.S."/>
        </authorList>
    </citation>
    <scope>NUCLEOTIDE SEQUENCE [LARGE SCALE GENOMIC DNA]</scope>
    <source>
        <strain evidence="3 4">L-15889</strain>
    </source>
</reference>
<organism evidence="3 4">
    <name type="scientific">Daedalea quercina L-15889</name>
    <dbReference type="NCBI Taxonomy" id="1314783"/>
    <lineage>
        <taxon>Eukaryota</taxon>
        <taxon>Fungi</taxon>
        <taxon>Dikarya</taxon>
        <taxon>Basidiomycota</taxon>
        <taxon>Agaricomycotina</taxon>
        <taxon>Agaricomycetes</taxon>
        <taxon>Polyporales</taxon>
        <taxon>Fomitopsis</taxon>
    </lineage>
</organism>
<keyword evidence="4" id="KW-1185">Reference proteome</keyword>
<dbReference type="STRING" id="1314783.A0A165TD48"/>
<evidence type="ECO:0000313" key="3">
    <source>
        <dbReference type="EMBL" id="KZT73264.1"/>
    </source>
</evidence>
<evidence type="ECO:0000256" key="2">
    <source>
        <dbReference type="SAM" id="SignalP"/>
    </source>
</evidence>
<feature type="region of interest" description="Disordered" evidence="1">
    <location>
        <begin position="229"/>
        <end position="293"/>
    </location>
</feature>
<accession>A0A165TD48</accession>
<feature type="region of interest" description="Disordered" evidence="1">
    <location>
        <begin position="323"/>
        <end position="349"/>
    </location>
</feature>
<dbReference type="AlphaFoldDB" id="A0A165TD48"/>
<evidence type="ECO:0000256" key="1">
    <source>
        <dbReference type="SAM" id="MobiDB-lite"/>
    </source>
</evidence>
<feature type="signal peptide" evidence="2">
    <location>
        <begin position="1"/>
        <end position="24"/>
    </location>
</feature>